<dbReference type="PROSITE" id="PS51892">
    <property type="entry name" value="SUBTILASE"/>
    <property type="match status" value="1"/>
</dbReference>
<organism evidence="12 13">
    <name type="scientific">Plasmodium gallinaceum</name>
    <dbReference type="NCBI Taxonomy" id="5849"/>
    <lineage>
        <taxon>Eukaryota</taxon>
        <taxon>Sar</taxon>
        <taxon>Alveolata</taxon>
        <taxon>Apicomplexa</taxon>
        <taxon>Aconoidasida</taxon>
        <taxon>Haemosporida</taxon>
        <taxon>Plasmodiidae</taxon>
        <taxon>Plasmodium</taxon>
        <taxon>Plasmodium (Haemamoeba)</taxon>
    </lineage>
</organism>
<evidence type="ECO:0000256" key="6">
    <source>
        <dbReference type="ARBA" id="ARBA00023145"/>
    </source>
</evidence>
<keyword evidence="5 9" id="KW-0720">Serine protease</keyword>
<proteinExistence type="inferred from homology"/>
<comment type="similarity">
    <text evidence="1 9">Belongs to the peptidase S8 family.</text>
</comment>
<dbReference type="Gene3D" id="3.40.50.200">
    <property type="entry name" value="Peptidase S8/S53 domain"/>
    <property type="match status" value="1"/>
</dbReference>
<feature type="active site" description="Charge relay system" evidence="9">
    <location>
        <position position="263"/>
    </location>
</feature>
<dbReference type="GO" id="GO:0006508">
    <property type="term" value="P:proteolysis"/>
    <property type="evidence" value="ECO:0007669"/>
    <property type="project" value="UniProtKB-KW"/>
</dbReference>
<evidence type="ECO:0000256" key="9">
    <source>
        <dbReference type="PROSITE-ProRule" id="PRU01240"/>
    </source>
</evidence>
<evidence type="ECO:0000256" key="10">
    <source>
        <dbReference type="SAM" id="Phobius"/>
    </source>
</evidence>
<dbReference type="OrthoDB" id="531541at2759"/>
<dbReference type="Proteomes" id="UP000220797">
    <property type="component" value="Unassembled WGS sequence"/>
</dbReference>
<feature type="transmembrane region" description="Helical" evidence="10">
    <location>
        <begin position="6"/>
        <end position="28"/>
    </location>
</feature>
<evidence type="ECO:0000256" key="8">
    <source>
        <dbReference type="ARBA" id="ARBA00023619"/>
    </source>
</evidence>
<feature type="active site" description="Charge relay system" evidence="9">
    <location>
        <position position="306"/>
    </location>
</feature>
<protein>
    <recommendedName>
        <fullName evidence="8">subtilisin</fullName>
        <ecNumber evidence="8">3.4.21.62</ecNumber>
    </recommendedName>
</protein>
<dbReference type="InterPro" id="IPR036852">
    <property type="entry name" value="Peptidase_S8/S53_dom_sf"/>
</dbReference>
<evidence type="ECO:0000256" key="1">
    <source>
        <dbReference type="ARBA" id="ARBA00011073"/>
    </source>
</evidence>
<evidence type="ECO:0000313" key="13">
    <source>
        <dbReference type="Proteomes" id="UP000220797"/>
    </source>
</evidence>
<evidence type="ECO:0000259" key="11">
    <source>
        <dbReference type="Pfam" id="PF00082"/>
    </source>
</evidence>
<name>A0A1J1GZX8_PLAGA</name>
<dbReference type="InterPro" id="IPR000209">
    <property type="entry name" value="Peptidase_S8/S53_dom"/>
</dbReference>
<dbReference type="PROSITE" id="PS00136">
    <property type="entry name" value="SUBTILASE_ASP"/>
    <property type="match status" value="1"/>
</dbReference>
<dbReference type="InterPro" id="IPR022398">
    <property type="entry name" value="Peptidase_S8_His-AS"/>
</dbReference>
<keyword evidence="2 9" id="KW-0645">Protease</keyword>
<dbReference type="Pfam" id="PF00082">
    <property type="entry name" value="Peptidase_S8"/>
    <property type="match status" value="1"/>
</dbReference>
<dbReference type="PANTHER" id="PTHR43399:SF4">
    <property type="entry name" value="CELL WALL-ASSOCIATED PROTEASE"/>
    <property type="match status" value="1"/>
</dbReference>
<keyword evidence="10" id="KW-0472">Membrane</keyword>
<comment type="caution">
    <text evidence="12">The sequence shown here is derived from an EMBL/GenBank/DDBJ whole genome shotgun (WGS) entry which is preliminary data.</text>
</comment>
<dbReference type="SUPFAM" id="SSF52743">
    <property type="entry name" value="Subtilisin-like"/>
    <property type="match status" value="1"/>
</dbReference>
<dbReference type="EC" id="3.4.21.62" evidence="8"/>
<gene>
    <name evidence="12" type="primary">SUB3</name>
    <name evidence="12" type="ORF">PGAL8A_00028300</name>
</gene>
<keyword evidence="4 9" id="KW-0378">Hydrolase</keyword>
<dbReference type="InterPro" id="IPR051048">
    <property type="entry name" value="Peptidase_S8/S53_subtilisin"/>
</dbReference>
<keyword evidence="10" id="KW-0812">Transmembrane</keyword>
<feature type="active site" description="Charge relay system" evidence="9">
    <location>
        <position position="482"/>
    </location>
</feature>
<evidence type="ECO:0000256" key="5">
    <source>
        <dbReference type="ARBA" id="ARBA00022825"/>
    </source>
</evidence>
<keyword evidence="3" id="KW-0732">Signal</keyword>
<keyword evidence="10" id="KW-1133">Transmembrane helix</keyword>
<dbReference type="RefSeq" id="XP_028530648.1">
    <property type="nucleotide sequence ID" value="XM_028674279.1"/>
</dbReference>
<dbReference type="PRINTS" id="PR00723">
    <property type="entry name" value="SUBTILISIN"/>
</dbReference>
<dbReference type="PANTHER" id="PTHR43399">
    <property type="entry name" value="SUBTILISIN-RELATED"/>
    <property type="match status" value="1"/>
</dbReference>
<dbReference type="GeneID" id="39728806"/>
<evidence type="ECO:0000256" key="2">
    <source>
        <dbReference type="ARBA" id="ARBA00022670"/>
    </source>
</evidence>
<dbReference type="GO" id="GO:0004252">
    <property type="term" value="F:serine-type endopeptidase activity"/>
    <property type="evidence" value="ECO:0007669"/>
    <property type="project" value="UniProtKB-UniRule"/>
</dbReference>
<feature type="domain" description="Peptidase S8/S53" evidence="11">
    <location>
        <begin position="256"/>
        <end position="506"/>
    </location>
</feature>
<dbReference type="VEuPathDB" id="PlasmoDB:PGAL8A_00028300"/>
<dbReference type="PROSITE" id="PS00137">
    <property type="entry name" value="SUBTILASE_HIS"/>
    <property type="match status" value="1"/>
</dbReference>
<dbReference type="EMBL" id="CVMV01000117">
    <property type="protein sequence ID" value="CRG97848.1"/>
    <property type="molecule type" value="Genomic_DNA"/>
</dbReference>
<dbReference type="AlphaFoldDB" id="A0A1J1GZX8"/>
<evidence type="ECO:0000256" key="7">
    <source>
        <dbReference type="ARBA" id="ARBA00023529"/>
    </source>
</evidence>
<dbReference type="InterPro" id="IPR023827">
    <property type="entry name" value="Peptidase_S8_Asp-AS"/>
</dbReference>
<accession>A0A1J1GZX8</accession>
<sequence>MINRHYLFFYFFIYVLLCKVFFTNIRYFKNDKKLKNRRNFENDLWNNLNIIKNYYKRRFLQETKNNILHLKKHIKENHESQINILQWENKSNKENIYKRNEKDNIRLKKLIISFKDHNNFLSLRIFKNKFIHILSYCGNVKKLDYINFYLYDFFKELSETHLKTCLHILKSKMINIEMDYKIKNIEVKTINTSEKIMNEPFYSHSKKLCDMFKLNNNSNFKFFLNKKCNMTNILDGYDVIQVKEAIALARPYELNDVNVCIVDTGIDHNHDDLKENIIEIKKIKRNMEKSDTSSSDIDSSMDKHGHGTFIAGIIAGNSQNNKGIKGISKKAKLIICKALNDNNTGYISDILECFNFCAKKKAKIINASFASTTNHLSLFNALMKLQEKNILVITSSGNCSVSKSKNSFQQCNLDIKKLYPSAYSSELNNLISVSNMLQHPNGNIILSPDSCYSNNYVHLAAPGRNIRSTLPYNKYAVSSGSSFSAAIITGFASLVLSINSELTYIEVIEKFKNSIIPSKSFKNKVKWGGFINAYNLIKSTTESLKQN</sequence>
<reference evidence="12" key="1">
    <citation type="submission" date="2015-04" db="EMBL/GenBank/DDBJ databases">
        <authorList>
            <consortium name="Pathogen Informatics"/>
        </authorList>
    </citation>
    <scope>NUCLEOTIDE SEQUENCE [LARGE SCALE GENOMIC DNA]</scope>
    <source>
        <strain evidence="12">8A</strain>
    </source>
</reference>
<evidence type="ECO:0000256" key="3">
    <source>
        <dbReference type="ARBA" id="ARBA00022729"/>
    </source>
</evidence>
<evidence type="ECO:0000313" key="12">
    <source>
        <dbReference type="EMBL" id="CRG97848.1"/>
    </source>
</evidence>
<comment type="catalytic activity">
    <reaction evidence="7">
        <text>Hydrolysis of proteins with broad specificity for peptide bonds, and a preference for a large uncharged residue in P1. Hydrolyzes peptide amides.</text>
        <dbReference type="EC" id="3.4.21.62"/>
    </reaction>
</comment>
<dbReference type="InterPro" id="IPR015500">
    <property type="entry name" value="Peptidase_S8_subtilisin-rel"/>
</dbReference>
<keyword evidence="6" id="KW-0865">Zymogen</keyword>
<keyword evidence="13" id="KW-1185">Reference proteome</keyword>
<dbReference type="OMA" id="NNNVHTM"/>
<evidence type="ECO:0000256" key="4">
    <source>
        <dbReference type="ARBA" id="ARBA00022801"/>
    </source>
</evidence>